<name>A0A212K9F2_9DELT</name>
<organism evidence="1">
    <name type="scientific">uncultured delta proteobacterium</name>
    <dbReference type="NCBI Taxonomy" id="34034"/>
    <lineage>
        <taxon>Bacteria</taxon>
        <taxon>Deltaproteobacteria</taxon>
        <taxon>environmental samples</taxon>
    </lineage>
</organism>
<sequence length="57" mass="6300">MKAAAAEEKDARMQESLALLRMLEASSADVEAGNVRDSEDVFNDARRMIAAMRAEQE</sequence>
<evidence type="ECO:0000313" key="1">
    <source>
        <dbReference type="EMBL" id="SBW08323.1"/>
    </source>
</evidence>
<accession>A0A212K9F2</accession>
<reference evidence="1" key="1">
    <citation type="submission" date="2016-04" db="EMBL/GenBank/DDBJ databases">
        <authorList>
            <person name="Evans L.H."/>
            <person name="Alamgir A."/>
            <person name="Owens N."/>
            <person name="Weber N.D."/>
            <person name="Virtaneva K."/>
            <person name="Barbian K."/>
            <person name="Babar A."/>
            <person name="Rosenke K."/>
        </authorList>
    </citation>
    <scope>NUCLEOTIDE SEQUENCE</scope>
    <source>
        <strain evidence="1">86</strain>
    </source>
</reference>
<gene>
    <name evidence="1" type="ORF">KL86DPRO_40072</name>
</gene>
<protein>
    <submittedName>
        <fullName evidence="1">Uncharacterized protein</fullName>
    </submittedName>
</protein>
<dbReference type="AlphaFoldDB" id="A0A212K9F2"/>
<proteinExistence type="predicted"/>
<dbReference type="EMBL" id="FLUQ01000004">
    <property type="protein sequence ID" value="SBW08323.1"/>
    <property type="molecule type" value="Genomic_DNA"/>
</dbReference>